<feature type="transmembrane region" description="Helical" evidence="5">
    <location>
        <begin position="65"/>
        <end position="86"/>
    </location>
</feature>
<gene>
    <name evidence="6" type="ORF">ESV24_03325</name>
</gene>
<comment type="caution">
    <text evidence="6">The sequence shown here is derived from an EMBL/GenBank/DDBJ whole genome shotgun (WGS) entry which is preliminary data.</text>
</comment>
<dbReference type="RefSeq" id="WP_111815250.1">
    <property type="nucleotide sequence ID" value="NZ_CBCRZQ010000003.1"/>
</dbReference>
<dbReference type="PANTHER" id="PTHR37306:SF1">
    <property type="entry name" value="COLICIN V PRODUCTION PROTEIN"/>
    <property type="match status" value="1"/>
</dbReference>
<accession>A0A5C6YRR1</accession>
<organism evidence="6 7">
    <name type="scientific">Aequorivita lipolytica</name>
    <dbReference type="NCBI Taxonomy" id="153267"/>
    <lineage>
        <taxon>Bacteria</taxon>
        <taxon>Pseudomonadati</taxon>
        <taxon>Bacteroidota</taxon>
        <taxon>Flavobacteriia</taxon>
        <taxon>Flavobacteriales</taxon>
        <taxon>Flavobacteriaceae</taxon>
        <taxon>Aequorivita</taxon>
    </lineage>
</organism>
<dbReference type="EMBL" id="VORU01000002">
    <property type="protein sequence ID" value="TXD70209.1"/>
    <property type="molecule type" value="Genomic_DNA"/>
</dbReference>
<reference evidence="6 7" key="1">
    <citation type="submission" date="2019-08" db="EMBL/GenBank/DDBJ databases">
        <title>Genome of Aequorivita lipolytica Y10-2 (type strain).</title>
        <authorList>
            <person name="Bowman J.P."/>
        </authorList>
    </citation>
    <scope>NUCLEOTIDE SEQUENCE [LARGE SCALE GENOMIC DNA]</scope>
    <source>
        <strain evidence="6 7">Y10-2</strain>
    </source>
</reference>
<evidence type="ECO:0000313" key="6">
    <source>
        <dbReference type="EMBL" id="TXD70209.1"/>
    </source>
</evidence>
<comment type="subcellular location">
    <subcellularLocation>
        <location evidence="1">Membrane</location>
        <topology evidence="1">Multi-pass membrane protein</topology>
    </subcellularLocation>
</comment>
<keyword evidence="4 5" id="KW-0472">Membrane</keyword>
<evidence type="ECO:0000256" key="3">
    <source>
        <dbReference type="ARBA" id="ARBA00022989"/>
    </source>
</evidence>
<sequence>MNTIDIVIGIIFIIAFFVGFSKGLLRSLASLIGIVVGVYCAMFFSGYVGDYLIRWFDWSTDITTIMAFVITFLLIMILFSILGKLLTKVADFAMLGIFNKLFGGIFNVLKFAFLISVVFMFVNASKDYRILTEEKRDSSILYGPVASIAPAVLPTIMKEVDNLNINDSEITPEESPGETELPIE</sequence>
<evidence type="ECO:0000256" key="2">
    <source>
        <dbReference type="ARBA" id="ARBA00022692"/>
    </source>
</evidence>
<protein>
    <submittedName>
        <fullName evidence="6">CvpA family protein</fullName>
    </submittedName>
</protein>
<dbReference type="Proteomes" id="UP000321945">
    <property type="component" value="Unassembled WGS sequence"/>
</dbReference>
<evidence type="ECO:0000313" key="7">
    <source>
        <dbReference type="Proteomes" id="UP000321945"/>
    </source>
</evidence>
<feature type="transmembrane region" description="Helical" evidence="5">
    <location>
        <begin position="6"/>
        <end position="25"/>
    </location>
</feature>
<dbReference type="InterPro" id="IPR003825">
    <property type="entry name" value="Colicin-V_CvpA"/>
</dbReference>
<feature type="transmembrane region" description="Helical" evidence="5">
    <location>
        <begin position="32"/>
        <end position="53"/>
    </location>
</feature>
<dbReference type="GO" id="GO:0009403">
    <property type="term" value="P:toxin biosynthetic process"/>
    <property type="evidence" value="ECO:0007669"/>
    <property type="project" value="InterPro"/>
</dbReference>
<evidence type="ECO:0000256" key="4">
    <source>
        <dbReference type="ARBA" id="ARBA00023136"/>
    </source>
</evidence>
<evidence type="ECO:0000256" key="5">
    <source>
        <dbReference type="SAM" id="Phobius"/>
    </source>
</evidence>
<dbReference type="AlphaFoldDB" id="A0A5C6YRR1"/>
<proteinExistence type="predicted"/>
<keyword evidence="7" id="KW-1185">Reference proteome</keyword>
<dbReference type="GO" id="GO:0016020">
    <property type="term" value="C:membrane"/>
    <property type="evidence" value="ECO:0007669"/>
    <property type="project" value="UniProtKB-SubCell"/>
</dbReference>
<keyword evidence="2 5" id="KW-0812">Transmembrane</keyword>
<dbReference type="PANTHER" id="PTHR37306">
    <property type="entry name" value="COLICIN V PRODUCTION PROTEIN"/>
    <property type="match status" value="1"/>
</dbReference>
<feature type="transmembrane region" description="Helical" evidence="5">
    <location>
        <begin position="98"/>
        <end position="122"/>
    </location>
</feature>
<keyword evidence="3 5" id="KW-1133">Transmembrane helix</keyword>
<dbReference type="Pfam" id="PF02674">
    <property type="entry name" value="Colicin_V"/>
    <property type="match status" value="1"/>
</dbReference>
<evidence type="ECO:0000256" key="1">
    <source>
        <dbReference type="ARBA" id="ARBA00004141"/>
    </source>
</evidence>
<dbReference type="OrthoDB" id="9799585at2"/>
<name>A0A5C6YRR1_9FLAO</name>